<protein>
    <submittedName>
        <fullName evidence="2">Uncharacterized protein</fullName>
    </submittedName>
</protein>
<keyword evidence="1" id="KW-0812">Transmembrane</keyword>
<evidence type="ECO:0000313" key="3">
    <source>
        <dbReference type="Proteomes" id="UP001610104"/>
    </source>
</evidence>
<organism evidence="2 3">
    <name type="scientific">Gaetbulibacter aquiaggeris</name>
    <dbReference type="NCBI Taxonomy" id="1735373"/>
    <lineage>
        <taxon>Bacteria</taxon>
        <taxon>Pseudomonadati</taxon>
        <taxon>Bacteroidota</taxon>
        <taxon>Flavobacteriia</taxon>
        <taxon>Flavobacteriales</taxon>
        <taxon>Flavobacteriaceae</taxon>
        <taxon>Gaetbulibacter</taxon>
    </lineage>
</organism>
<keyword evidence="1" id="KW-1133">Transmembrane helix</keyword>
<accession>A0ABW7MQP8</accession>
<dbReference type="RefSeq" id="WP_395438413.1">
    <property type="nucleotide sequence ID" value="NZ_JBAWKC010000003.1"/>
</dbReference>
<feature type="transmembrane region" description="Helical" evidence="1">
    <location>
        <begin position="7"/>
        <end position="30"/>
    </location>
</feature>
<evidence type="ECO:0000313" key="2">
    <source>
        <dbReference type="EMBL" id="MFH6769173.1"/>
    </source>
</evidence>
<gene>
    <name evidence="2" type="ORF">V8G56_10535</name>
</gene>
<proteinExistence type="predicted"/>
<reference evidence="2 3" key="1">
    <citation type="submission" date="2024-02" db="EMBL/GenBank/DDBJ databases">
        <title>A Gaetbulibacter species isolated from tidal flats and genomic insights of their niches.</title>
        <authorList>
            <person name="Ye Y."/>
        </authorList>
    </citation>
    <scope>NUCLEOTIDE SEQUENCE [LARGE SCALE GENOMIC DNA]</scope>
    <source>
        <strain evidence="2 3">KEM-8</strain>
    </source>
</reference>
<keyword evidence="1" id="KW-0472">Membrane</keyword>
<keyword evidence="3" id="KW-1185">Reference proteome</keyword>
<dbReference type="EMBL" id="JBAWKC010000003">
    <property type="protein sequence ID" value="MFH6769173.1"/>
    <property type="molecule type" value="Genomic_DNA"/>
</dbReference>
<evidence type="ECO:0000256" key="1">
    <source>
        <dbReference type="SAM" id="Phobius"/>
    </source>
</evidence>
<dbReference type="Proteomes" id="UP001610104">
    <property type="component" value="Unassembled WGS sequence"/>
</dbReference>
<comment type="caution">
    <text evidence="2">The sequence shown here is derived from an EMBL/GenBank/DDBJ whole genome shotgun (WGS) entry which is preliminary data.</text>
</comment>
<sequence length="240" mass="27896">MKTKKTFKIITSVIVFLTLPSILFFVFMFFKYNEDLPQGKQGPKADELAYNMLEALDFEAYKNTDYIEWTFKNLHHYKWEKSKNSCSVFWKEYRVDLDLNNKSLNKAYIHGFKIEGEIGEDLTTKALSYFNNDSFWLVAPYKVFDHGTERRLVELKNGEDGLLITYTSGGTTPGDSYLWSFENNGMPKSFKMWTSILPIQGLESSWSHWTTTESGAKLPTYHNILFLGIELTNIKGTKYN</sequence>
<name>A0ABW7MQP8_9FLAO</name>